<reference evidence="2 3" key="1">
    <citation type="journal article" date="2018" name="Int. J. Syst. Bacteriol.">
        <title>Oceaniradius stylonemae gen. nov., sp. nov., isolated from a red alga, Stylonema cornu-cervi.</title>
        <authorList>
            <person name="Jeong S."/>
        </authorList>
    </citation>
    <scope>NUCLEOTIDE SEQUENCE [LARGE SCALE GENOMIC DNA]</scope>
    <source>
        <strain evidence="2 3">StC1</strain>
    </source>
</reference>
<protein>
    <submittedName>
        <fullName evidence="2">Uncharacterized protein</fullName>
    </submittedName>
</protein>
<feature type="transmembrane region" description="Helical" evidence="1">
    <location>
        <begin position="25"/>
        <end position="46"/>
    </location>
</feature>
<dbReference type="AlphaFoldDB" id="A0A3A8A6V0"/>
<keyword evidence="1" id="KW-1133">Transmembrane helix</keyword>
<dbReference type="EMBL" id="QFWV02000008">
    <property type="protein sequence ID" value="RKF06002.1"/>
    <property type="molecule type" value="Genomic_DNA"/>
</dbReference>
<keyword evidence="1" id="KW-0812">Transmembrane</keyword>
<keyword evidence="3" id="KW-1185">Reference proteome</keyword>
<keyword evidence="1" id="KW-0472">Membrane</keyword>
<evidence type="ECO:0000313" key="2">
    <source>
        <dbReference type="EMBL" id="RKF06002.1"/>
    </source>
</evidence>
<name>A0A3A8A6V0_9HYPH</name>
<evidence type="ECO:0000313" key="3">
    <source>
        <dbReference type="Proteomes" id="UP000246132"/>
    </source>
</evidence>
<accession>A0A3A8A6V0</accession>
<gene>
    <name evidence="2" type="ORF">DEM25_015745</name>
</gene>
<organism evidence="2 3">
    <name type="scientific">Oceaniradius stylonematis</name>
    <dbReference type="NCBI Taxonomy" id="2184161"/>
    <lineage>
        <taxon>Bacteria</taxon>
        <taxon>Pseudomonadati</taxon>
        <taxon>Pseudomonadota</taxon>
        <taxon>Alphaproteobacteria</taxon>
        <taxon>Hyphomicrobiales</taxon>
        <taxon>Ahrensiaceae</taxon>
        <taxon>Oceaniradius</taxon>
    </lineage>
</organism>
<proteinExistence type="predicted"/>
<evidence type="ECO:0000256" key="1">
    <source>
        <dbReference type="SAM" id="Phobius"/>
    </source>
</evidence>
<dbReference type="Proteomes" id="UP000246132">
    <property type="component" value="Unassembled WGS sequence"/>
</dbReference>
<comment type="caution">
    <text evidence="2">The sequence shown here is derived from an EMBL/GenBank/DDBJ whole genome shotgun (WGS) entry which is preliminary data.</text>
</comment>
<sequence>MEQRVARLEDDELAAARKLYNHARWMVSLFIVFISVIFATVAFIQLSQSNTYFEQIEAVLDQGREDIEKLTGGAGFTGYRLDGEFIDNNFQMYWNGRSIYSEDRKAAELVFIGNMSMYSIDDRVGDLVLSGIEWDHQSIFTRVFSDLREDSPLFYRAILSNASRPTVVKEVSPVGQTVGVVMPFRYRAEFNSCDQYDRFVAIVRGDPPHLRTVFTPLFANAVRPVGPTDIAVELVETFPFPECDLLPASFSVRELMQEGETEQ</sequence>